<dbReference type="InterPro" id="IPR015421">
    <property type="entry name" value="PyrdxlP-dep_Trfase_major"/>
</dbReference>
<dbReference type="Pfam" id="PF01593">
    <property type="entry name" value="Amino_oxidase"/>
    <property type="match status" value="1"/>
</dbReference>
<dbReference type="PRINTS" id="PR00800">
    <property type="entry name" value="YHDCRBOXLASE"/>
</dbReference>
<dbReference type="Pfam" id="PF00282">
    <property type="entry name" value="Pyridoxal_deC"/>
    <property type="match status" value="2"/>
</dbReference>
<protein>
    <submittedName>
        <fullName evidence="7">Aromatic-L-amino-acid decarboxylase</fullName>
    </submittedName>
</protein>
<comment type="cofactor">
    <cofactor evidence="1 5">
        <name>pyridoxal 5'-phosphate</name>
        <dbReference type="ChEBI" id="CHEBI:597326"/>
    </cofactor>
</comment>
<dbReference type="Gene3D" id="3.90.1150.10">
    <property type="entry name" value="Aspartate Aminotransferase, domain 1"/>
    <property type="match status" value="1"/>
</dbReference>
<evidence type="ECO:0000256" key="5">
    <source>
        <dbReference type="PIRSR" id="PIRSR602129-50"/>
    </source>
</evidence>
<evidence type="ECO:0000256" key="3">
    <source>
        <dbReference type="ARBA" id="ARBA00022898"/>
    </source>
</evidence>
<dbReference type="EMBL" id="KZ288225">
    <property type="protein sequence ID" value="PBC31917.1"/>
    <property type="molecule type" value="Genomic_DNA"/>
</dbReference>
<dbReference type="GO" id="GO:0016491">
    <property type="term" value="F:oxidoreductase activity"/>
    <property type="evidence" value="ECO:0007669"/>
    <property type="project" value="InterPro"/>
</dbReference>
<proteinExistence type="inferred from homology"/>
<feature type="domain" description="Amine oxidase" evidence="6">
    <location>
        <begin position="560"/>
        <end position="1021"/>
    </location>
</feature>
<feature type="modified residue" description="N6-(pyridoxal phosphate)lysine" evidence="5">
    <location>
        <position position="353"/>
    </location>
</feature>
<sequence length="1038" mass="116027">METKDFIDFGRAIIDFIANYTENVREINVLPNVEPGYLSKLLPKEAPQKPESWQEVLKDVERYILPGTTHWNSPNFYAFYPTGNSYPAIMGDLLCNSIGGIGLSWISSPVSTELEVIVMNWLGKSLALPDEFLNCNGSRGGGVIEVNISEFLIFYTNNNNVIINKYLFIFEKGSASETTLLCLLTAKEQTVHYIKSLHPEWEEGFIKAKLVAYTSGIYPIAIPHFNLDIISLYFLVFLHQSNSSVEKGAKLASVIMKFLTTDEKYALRGETLLKAVKEDLKKGLIPCCVIATLGTTGTCAFDNLKELGPICKEYNMWLHIDAAYAGSAFICPEYRYLMCGIEYADSFNVNAHKWMLVNFDCSLLWVKDSKKFTEAFNVDRIYLNHNKPGLPDFRNWQISLGRRFRSLKVWFVLRIYGIEGIQHYIRHTIELAKMFENYVKSDSRFEMVTERSMGLCCFRIKGDDCLTKELIDRLTTGRKIYVTAGMCRDKITVRFVSDKIRFSIEFSLDSRRNFASSKEGGEKNIPPCTKLAKFESCQLDPCMLDPCKPEPTVVIIGAGMAGLSAAHRLAQCGLQNFTILEATDRPGGRIHSCWLGDVVAEMGATWIEGGCVANPVFTLAAQEGLLKPPLFRPDPSRGLFCTSDGRAIDLPVSITAYHTFRQIEQQAATLFSLGCGRTHGTLLNFMGVRIQQELHNFPEEQRYSCPGQLQTVSPVIYDAARVMYGMTNCVRCRCGDDLSLVSADQFGSYIEIPGGNVRVPLGYVGVLAPLLRDLPSCALKYCKPVSCIRWGAISDSCPRAVVKCCDGEEFPADYVIITVSLGVLKHQHDKLFCPALPAEKVEAICKLGYGYVNKIFLEYARPFWVWKEGGLKLAWSADELADRCDWVKGISNVEELSTSQHVLCAWICGREAADMELCSDEEVVESITRVLRQFTGDPTLPYPANLLRSKWCMDQYFSGSYSYMGLESTVGHQCDLASPLPGTCEPIPPILLFAGEATIPGHYSTVHGARLSGIREAERIIQLTKRFGGPPKNTPVKS</sequence>
<comment type="similarity">
    <text evidence="2">Belongs to the group II decarboxylase family.</text>
</comment>
<dbReference type="Gene3D" id="1.20.1340.10">
    <property type="entry name" value="dopa decarboxylase, N-terminal domain"/>
    <property type="match status" value="1"/>
</dbReference>
<dbReference type="Gene3D" id="3.50.50.60">
    <property type="entry name" value="FAD/NAD(P)-binding domain"/>
    <property type="match status" value="1"/>
</dbReference>
<reference evidence="7" key="1">
    <citation type="submission" date="2014-07" db="EMBL/GenBank/DDBJ databases">
        <title>Genomic and transcriptomic analysis on Apis cerana provide comprehensive insights into honey bee biology.</title>
        <authorList>
            <person name="Diao Q."/>
            <person name="Sun L."/>
            <person name="Zheng H."/>
            <person name="Zheng H."/>
            <person name="Xu S."/>
            <person name="Wang S."/>
            <person name="Zeng Z."/>
            <person name="Hu F."/>
            <person name="Su S."/>
            <person name="Wu J."/>
        </authorList>
    </citation>
    <scope>NUCLEOTIDE SEQUENCE [LARGE SCALE GENOMIC DNA]</scope>
    <source>
        <tissue evidence="7">Pupae without intestine</tissue>
    </source>
</reference>
<keyword evidence="8" id="KW-1185">Reference proteome</keyword>
<dbReference type="GO" id="GO:0005737">
    <property type="term" value="C:cytoplasm"/>
    <property type="evidence" value="ECO:0007669"/>
    <property type="project" value="TreeGrafter"/>
</dbReference>
<evidence type="ECO:0000259" key="6">
    <source>
        <dbReference type="Pfam" id="PF01593"/>
    </source>
</evidence>
<dbReference type="InterPro" id="IPR021115">
    <property type="entry name" value="Pyridoxal-P_BS"/>
</dbReference>
<keyword evidence="3 5" id="KW-0663">Pyridoxal phosphate</keyword>
<evidence type="ECO:0000313" key="7">
    <source>
        <dbReference type="EMBL" id="PBC31917.1"/>
    </source>
</evidence>
<accession>A0A2A3EJK7</accession>
<dbReference type="Gene3D" id="3.40.640.10">
    <property type="entry name" value="Type I PLP-dependent aspartate aminotransferase-like (Major domain)"/>
    <property type="match status" value="1"/>
</dbReference>
<evidence type="ECO:0000256" key="2">
    <source>
        <dbReference type="ARBA" id="ARBA00009533"/>
    </source>
</evidence>
<dbReference type="AlphaFoldDB" id="A0A2A3EJK7"/>
<keyword evidence="4" id="KW-0456">Lyase</keyword>
<name>A0A2A3EJK7_APICC</name>
<dbReference type="GO" id="GO:0006584">
    <property type="term" value="P:catecholamine metabolic process"/>
    <property type="evidence" value="ECO:0007669"/>
    <property type="project" value="TreeGrafter"/>
</dbReference>
<dbReference type="STRING" id="94128.A0A2A3EJK7"/>
<gene>
    <name evidence="7" type="ORF">APICC_05632</name>
</gene>
<dbReference type="GO" id="GO:0004058">
    <property type="term" value="F:aromatic-L-amino-acid decarboxylase activity"/>
    <property type="evidence" value="ECO:0007669"/>
    <property type="project" value="TreeGrafter"/>
</dbReference>
<evidence type="ECO:0000256" key="4">
    <source>
        <dbReference type="ARBA" id="ARBA00023239"/>
    </source>
</evidence>
<dbReference type="InterPro" id="IPR002937">
    <property type="entry name" value="Amino_oxidase"/>
</dbReference>
<dbReference type="GO" id="GO:0030170">
    <property type="term" value="F:pyridoxal phosphate binding"/>
    <property type="evidence" value="ECO:0007669"/>
    <property type="project" value="InterPro"/>
</dbReference>
<dbReference type="InterPro" id="IPR015422">
    <property type="entry name" value="PyrdxlP-dep_Trfase_small"/>
</dbReference>
<dbReference type="InterPro" id="IPR002129">
    <property type="entry name" value="PyrdxlP-dep_de-COase"/>
</dbReference>
<dbReference type="InterPro" id="IPR015424">
    <property type="entry name" value="PyrdxlP-dep_Trfase"/>
</dbReference>
<dbReference type="SUPFAM" id="SSF53383">
    <property type="entry name" value="PLP-dependent transferases"/>
    <property type="match status" value="1"/>
</dbReference>
<dbReference type="PANTHER" id="PTHR11999">
    <property type="entry name" value="GROUP II PYRIDOXAL-5-PHOSPHATE DECARBOXYLASE"/>
    <property type="match status" value="1"/>
</dbReference>
<dbReference type="FunFam" id="1.20.1340.10:FF:000001">
    <property type="entry name" value="Histidine decarboxylase"/>
    <property type="match status" value="1"/>
</dbReference>
<dbReference type="Proteomes" id="UP000242457">
    <property type="component" value="Unassembled WGS sequence"/>
</dbReference>
<evidence type="ECO:0000256" key="1">
    <source>
        <dbReference type="ARBA" id="ARBA00001933"/>
    </source>
</evidence>
<dbReference type="InterPro" id="IPR036188">
    <property type="entry name" value="FAD/NAD-bd_sf"/>
</dbReference>
<dbReference type="PANTHER" id="PTHR11999:SF60">
    <property type="entry name" value="3,4-DIHYDROXYPHENYLACETALDEHYDE SYNTHASE"/>
    <property type="match status" value="1"/>
</dbReference>
<dbReference type="OrthoDB" id="2219495at2759"/>
<dbReference type="GO" id="GO:0019752">
    <property type="term" value="P:carboxylic acid metabolic process"/>
    <property type="evidence" value="ECO:0007669"/>
    <property type="project" value="InterPro"/>
</dbReference>
<evidence type="ECO:0000313" key="8">
    <source>
        <dbReference type="Proteomes" id="UP000242457"/>
    </source>
</evidence>
<dbReference type="SUPFAM" id="SSF51905">
    <property type="entry name" value="FAD/NAD(P)-binding domain"/>
    <property type="match status" value="1"/>
</dbReference>
<dbReference type="Gene3D" id="3.90.660.10">
    <property type="match status" value="1"/>
</dbReference>
<organism evidence="7 8">
    <name type="scientific">Apis cerana cerana</name>
    <name type="common">Oriental honeybee</name>
    <dbReference type="NCBI Taxonomy" id="94128"/>
    <lineage>
        <taxon>Eukaryota</taxon>
        <taxon>Metazoa</taxon>
        <taxon>Ecdysozoa</taxon>
        <taxon>Arthropoda</taxon>
        <taxon>Hexapoda</taxon>
        <taxon>Insecta</taxon>
        <taxon>Pterygota</taxon>
        <taxon>Neoptera</taxon>
        <taxon>Endopterygota</taxon>
        <taxon>Hymenoptera</taxon>
        <taxon>Apocrita</taxon>
        <taxon>Aculeata</taxon>
        <taxon>Apoidea</taxon>
        <taxon>Anthophila</taxon>
        <taxon>Apidae</taxon>
        <taxon>Apis</taxon>
    </lineage>
</organism>
<dbReference type="SUPFAM" id="SSF54373">
    <property type="entry name" value="FAD-linked reductases, C-terminal domain"/>
    <property type="match status" value="1"/>
</dbReference>
<dbReference type="InterPro" id="IPR010977">
    <property type="entry name" value="Aromatic_deC"/>
</dbReference>
<dbReference type="PROSITE" id="PS00392">
    <property type="entry name" value="DDC_GAD_HDC_YDC"/>
    <property type="match status" value="1"/>
</dbReference>
<dbReference type="GO" id="GO:0006520">
    <property type="term" value="P:amino acid metabolic process"/>
    <property type="evidence" value="ECO:0007669"/>
    <property type="project" value="InterPro"/>
</dbReference>